<reference evidence="1 2" key="1">
    <citation type="submission" date="2016-06" db="EMBL/GenBank/DDBJ databases">
        <title>Living apart together: crosstalk between the core and supernumerary genomes in a fungal plant pathogen.</title>
        <authorList>
            <person name="Vanheule A."/>
            <person name="Audenaert K."/>
            <person name="Warris S."/>
            <person name="Van De Geest H."/>
            <person name="Schijlen E."/>
            <person name="Hofte M."/>
            <person name="De Saeger S."/>
            <person name="Haesaert G."/>
            <person name="Waalwijk C."/>
            <person name="Van Der Lee T."/>
        </authorList>
    </citation>
    <scope>NUCLEOTIDE SEQUENCE [LARGE SCALE GENOMIC DNA]</scope>
    <source>
        <strain evidence="1 2">2516</strain>
    </source>
</reference>
<keyword evidence="2" id="KW-1185">Reference proteome</keyword>
<sequence length="126" mass="14354">MTTTTSIDELLLIGATRLPWSPRNYKRELKACTPNRGWKYNRNNFNVPPASKGRTRPCFRVIGRLLLFSGEPDYVLCLSNRRVAMVMMIKNATTLYLLPQTILVRGVAFHTLTEQTVLALQLCLGR</sequence>
<organism evidence="1 2">
    <name type="scientific">Fusarium poae</name>
    <dbReference type="NCBI Taxonomy" id="36050"/>
    <lineage>
        <taxon>Eukaryota</taxon>
        <taxon>Fungi</taxon>
        <taxon>Dikarya</taxon>
        <taxon>Ascomycota</taxon>
        <taxon>Pezizomycotina</taxon>
        <taxon>Sordariomycetes</taxon>
        <taxon>Hypocreomycetidae</taxon>
        <taxon>Hypocreales</taxon>
        <taxon>Nectriaceae</taxon>
        <taxon>Fusarium</taxon>
    </lineage>
</organism>
<evidence type="ECO:0000313" key="1">
    <source>
        <dbReference type="EMBL" id="OBS23395.1"/>
    </source>
</evidence>
<protein>
    <submittedName>
        <fullName evidence="1">Uncharacterized protein</fullName>
    </submittedName>
</protein>
<dbReference type="STRING" id="36050.A0A1B8AS94"/>
<gene>
    <name evidence="1" type="ORF">FPOA_03943</name>
</gene>
<dbReference type="AlphaFoldDB" id="A0A1B8AS94"/>
<proteinExistence type="predicted"/>
<dbReference type="EMBL" id="LYXU01000002">
    <property type="protein sequence ID" value="OBS23395.1"/>
    <property type="molecule type" value="Genomic_DNA"/>
</dbReference>
<evidence type="ECO:0000313" key="2">
    <source>
        <dbReference type="Proteomes" id="UP000091967"/>
    </source>
</evidence>
<dbReference type="Proteomes" id="UP000091967">
    <property type="component" value="Unassembled WGS sequence"/>
</dbReference>
<accession>A0A1B8AS94</accession>
<name>A0A1B8AS94_FUSPO</name>
<comment type="caution">
    <text evidence="1">The sequence shown here is derived from an EMBL/GenBank/DDBJ whole genome shotgun (WGS) entry which is preliminary data.</text>
</comment>